<evidence type="ECO:0000313" key="4">
    <source>
        <dbReference type="Proteomes" id="UP000243686"/>
    </source>
</evidence>
<dbReference type="InterPro" id="IPR003609">
    <property type="entry name" value="Pan_app"/>
</dbReference>
<dbReference type="Proteomes" id="UP000243686">
    <property type="component" value="Unassembled WGS sequence"/>
</dbReference>
<gene>
    <name evidence="3" type="ORF">X801_06091</name>
</gene>
<evidence type="ECO:0000313" key="3">
    <source>
        <dbReference type="EMBL" id="OON18061.1"/>
    </source>
</evidence>
<name>A0A1S8WUG3_OPIVI</name>
<feature type="signal peptide" evidence="1">
    <location>
        <begin position="1"/>
        <end position="18"/>
    </location>
</feature>
<dbReference type="InterPro" id="IPR016187">
    <property type="entry name" value="CTDL_fold"/>
</dbReference>
<feature type="domain" description="Apple" evidence="2">
    <location>
        <begin position="196"/>
        <end position="233"/>
    </location>
</feature>
<dbReference type="Pfam" id="PF00024">
    <property type="entry name" value="PAN_1"/>
    <property type="match status" value="1"/>
</dbReference>
<reference evidence="3 4" key="1">
    <citation type="submission" date="2015-03" db="EMBL/GenBank/DDBJ databases">
        <title>Draft genome of the nematode, Opisthorchis viverrini.</title>
        <authorList>
            <person name="Mitreva M."/>
        </authorList>
    </citation>
    <scope>NUCLEOTIDE SEQUENCE [LARGE SCALE GENOMIC DNA]</scope>
    <source>
        <strain evidence="3">Khon Kaen</strain>
    </source>
</reference>
<proteinExistence type="predicted"/>
<organism evidence="3 4">
    <name type="scientific">Opisthorchis viverrini</name>
    <name type="common">Southeast Asian liver fluke</name>
    <dbReference type="NCBI Taxonomy" id="6198"/>
    <lineage>
        <taxon>Eukaryota</taxon>
        <taxon>Metazoa</taxon>
        <taxon>Spiralia</taxon>
        <taxon>Lophotrochozoa</taxon>
        <taxon>Platyhelminthes</taxon>
        <taxon>Trematoda</taxon>
        <taxon>Digenea</taxon>
        <taxon>Opisthorchiida</taxon>
        <taxon>Opisthorchiata</taxon>
        <taxon>Opisthorchiidae</taxon>
        <taxon>Opisthorchis</taxon>
    </lineage>
</organism>
<evidence type="ECO:0000259" key="2">
    <source>
        <dbReference type="Pfam" id="PF00024"/>
    </source>
</evidence>
<dbReference type="AlphaFoldDB" id="A0A1S8WUG3"/>
<protein>
    <submittedName>
        <fullName evidence="3">PAN domain protein</fullName>
    </submittedName>
</protein>
<dbReference type="SUPFAM" id="SSF57414">
    <property type="entry name" value="Hairpin loop containing domain-like"/>
    <property type="match status" value="1"/>
</dbReference>
<dbReference type="EMBL" id="KV894583">
    <property type="protein sequence ID" value="OON18061.1"/>
    <property type="molecule type" value="Genomic_DNA"/>
</dbReference>
<keyword evidence="4" id="KW-1185">Reference proteome</keyword>
<evidence type="ECO:0000256" key="1">
    <source>
        <dbReference type="SAM" id="SignalP"/>
    </source>
</evidence>
<feature type="chain" id="PRO_5010575321" evidence="1">
    <location>
        <begin position="19"/>
        <end position="257"/>
    </location>
</feature>
<dbReference type="SUPFAM" id="SSF56436">
    <property type="entry name" value="C-type lectin-like"/>
    <property type="match status" value="1"/>
</dbReference>
<keyword evidence="1" id="KW-0732">Signal</keyword>
<sequence>MFRRIYFILVFFPTFTRCYCPPNYVRFSEDVCMIQLNETTEFCEASSFCSNYGKKHNQLVFLHGRNVNFLKPILPHRPWAWNGMHVLLGIPESHSVAGWHDMDPRSPEFTSGPDSFKWGENQPNGNEPHLIYHKKDDAMYDVYSRPYDFAHAVHCEYGGELPKDNLNVLFKADFPKKFNNIVQPRPDFLGCPLTLEAATKMDCARRCALDPACRSIYFNNKEKKCIHMLYADSLLPQTITTSPEGWSRFAKTARGIP</sequence>
<accession>A0A1S8WUG3</accession>